<evidence type="ECO:0000256" key="11">
    <source>
        <dbReference type="ARBA" id="ARBA00023180"/>
    </source>
</evidence>
<dbReference type="Pfam" id="PF00560">
    <property type="entry name" value="LRR_1"/>
    <property type="match status" value="2"/>
</dbReference>
<evidence type="ECO:0000256" key="10">
    <source>
        <dbReference type="ARBA" id="ARBA00023170"/>
    </source>
</evidence>
<protein>
    <recommendedName>
        <fullName evidence="17">Leucine-rich repeat-containing N-terminal plant-type domain-containing protein</fullName>
    </recommendedName>
</protein>
<keyword evidence="9 13" id="KW-0472">Membrane</keyword>
<evidence type="ECO:0000256" key="8">
    <source>
        <dbReference type="ARBA" id="ARBA00022989"/>
    </source>
</evidence>
<dbReference type="PANTHER" id="PTHR27004">
    <property type="entry name" value="RECEPTOR-LIKE PROTEIN 12 ISOFORM X1"/>
    <property type="match status" value="1"/>
</dbReference>
<keyword evidence="4" id="KW-1003">Cell membrane</keyword>
<keyword evidence="5" id="KW-0433">Leucine-rich repeat</keyword>
<keyword evidence="11" id="KW-0325">Glycoprotein</keyword>
<evidence type="ECO:0000256" key="5">
    <source>
        <dbReference type="ARBA" id="ARBA00022614"/>
    </source>
</evidence>
<dbReference type="EnsemblPlants" id="Pp3c1_11050V3.2">
    <property type="protein sequence ID" value="Pp3c1_11050V3.2"/>
    <property type="gene ID" value="Pp3c1_11050"/>
</dbReference>
<dbReference type="GO" id="GO:0012505">
    <property type="term" value="C:endomembrane system"/>
    <property type="evidence" value="ECO:0007669"/>
    <property type="project" value="UniProtKB-SubCell"/>
</dbReference>
<dbReference type="PaxDb" id="3218-PP1S139_94V6.1"/>
<evidence type="ECO:0000313" key="14">
    <source>
        <dbReference type="EMBL" id="PNR62093.1"/>
    </source>
</evidence>
<evidence type="ECO:0000256" key="7">
    <source>
        <dbReference type="ARBA" id="ARBA00022737"/>
    </source>
</evidence>
<evidence type="ECO:0000256" key="9">
    <source>
        <dbReference type="ARBA" id="ARBA00023136"/>
    </source>
</evidence>
<evidence type="ECO:0008006" key="17">
    <source>
        <dbReference type="Google" id="ProtNLM"/>
    </source>
</evidence>
<dbReference type="Gramene" id="Pp3c1_11050V3.2">
    <property type="protein sequence ID" value="Pp3c1_11050V3.2"/>
    <property type="gene ID" value="Pp3c1_11050"/>
</dbReference>
<evidence type="ECO:0000313" key="16">
    <source>
        <dbReference type="Proteomes" id="UP000006727"/>
    </source>
</evidence>
<feature type="transmembrane region" description="Helical" evidence="13">
    <location>
        <begin position="162"/>
        <end position="184"/>
    </location>
</feature>
<gene>
    <name evidence="15" type="primary">LOC112288188</name>
    <name evidence="14" type="ORF">PHYPA_000517</name>
</gene>
<dbReference type="RefSeq" id="XP_024387901.1">
    <property type="nucleotide sequence ID" value="XM_024532133.2"/>
</dbReference>
<reference evidence="15" key="3">
    <citation type="submission" date="2020-12" db="UniProtKB">
        <authorList>
            <consortium name="EnsemblPlants"/>
        </authorList>
    </citation>
    <scope>IDENTIFICATION</scope>
</reference>
<dbReference type="InterPro" id="IPR032675">
    <property type="entry name" value="LRR_dom_sf"/>
</dbReference>
<dbReference type="STRING" id="3218.A0A2K1L7T9"/>
<dbReference type="PANTHER" id="PTHR27004:SF462">
    <property type="entry name" value="LRR RECEPTOR-LIKE KINASE"/>
    <property type="match status" value="1"/>
</dbReference>
<dbReference type="EMBL" id="ABEU02000001">
    <property type="protein sequence ID" value="PNR62093.1"/>
    <property type="molecule type" value="Genomic_DNA"/>
</dbReference>
<keyword evidence="7" id="KW-0677">Repeat</keyword>
<dbReference type="FunFam" id="3.80.10.10:FF:000383">
    <property type="entry name" value="Leucine-rich repeat receptor protein kinase EMS1"/>
    <property type="match status" value="1"/>
</dbReference>
<proteinExistence type="inferred from homology"/>
<dbReference type="Gramene" id="Pp3c1_11050V3.1">
    <property type="protein sequence ID" value="Pp3c1_11050V3.1"/>
    <property type="gene ID" value="Pp3c1_11050"/>
</dbReference>
<evidence type="ECO:0000256" key="13">
    <source>
        <dbReference type="SAM" id="Phobius"/>
    </source>
</evidence>
<dbReference type="AlphaFoldDB" id="A0A2K1L7T9"/>
<accession>A0A2K1L7T9</accession>
<keyword evidence="8 13" id="KW-1133">Transmembrane helix</keyword>
<keyword evidence="6 13" id="KW-0812">Transmembrane</keyword>
<comment type="subcellular location">
    <subcellularLocation>
        <location evidence="1">Cell membrane</location>
    </subcellularLocation>
    <subcellularLocation>
        <location evidence="12">Endomembrane system</location>
        <topology evidence="12">Single-pass membrane protein</topology>
    </subcellularLocation>
    <subcellularLocation>
        <location evidence="2">Membrane</location>
        <topology evidence="2">Single-pass type I membrane protein</topology>
    </subcellularLocation>
</comment>
<organism evidence="14">
    <name type="scientific">Physcomitrium patens</name>
    <name type="common">Spreading-leaved earth moss</name>
    <name type="synonym">Physcomitrella patens</name>
    <dbReference type="NCBI Taxonomy" id="3218"/>
    <lineage>
        <taxon>Eukaryota</taxon>
        <taxon>Viridiplantae</taxon>
        <taxon>Streptophyta</taxon>
        <taxon>Embryophyta</taxon>
        <taxon>Bryophyta</taxon>
        <taxon>Bryophytina</taxon>
        <taxon>Bryopsida</taxon>
        <taxon>Funariidae</taxon>
        <taxon>Funariales</taxon>
        <taxon>Funariaceae</taxon>
        <taxon>Physcomitrium</taxon>
    </lineage>
</organism>
<dbReference type="GO" id="GO:0005886">
    <property type="term" value="C:plasma membrane"/>
    <property type="evidence" value="ECO:0007669"/>
    <property type="project" value="UniProtKB-SubCell"/>
</dbReference>
<dbReference type="SUPFAM" id="SSF52047">
    <property type="entry name" value="RNI-like"/>
    <property type="match status" value="1"/>
</dbReference>
<dbReference type="GeneID" id="112288188"/>
<reference evidence="14 16" key="2">
    <citation type="journal article" date="2018" name="Plant J.">
        <title>The Physcomitrella patens chromosome-scale assembly reveals moss genome structure and evolution.</title>
        <authorList>
            <person name="Lang D."/>
            <person name="Ullrich K.K."/>
            <person name="Murat F."/>
            <person name="Fuchs J."/>
            <person name="Jenkins J."/>
            <person name="Haas F.B."/>
            <person name="Piednoel M."/>
            <person name="Gundlach H."/>
            <person name="Van Bel M."/>
            <person name="Meyberg R."/>
            <person name="Vives C."/>
            <person name="Morata J."/>
            <person name="Symeonidi A."/>
            <person name="Hiss M."/>
            <person name="Muchero W."/>
            <person name="Kamisugi Y."/>
            <person name="Saleh O."/>
            <person name="Blanc G."/>
            <person name="Decker E.L."/>
            <person name="van Gessel N."/>
            <person name="Grimwood J."/>
            <person name="Hayes R.D."/>
            <person name="Graham S.W."/>
            <person name="Gunter L.E."/>
            <person name="McDaniel S.F."/>
            <person name="Hoernstein S.N.W."/>
            <person name="Larsson A."/>
            <person name="Li F.W."/>
            <person name="Perroud P.F."/>
            <person name="Phillips J."/>
            <person name="Ranjan P."/>
            <person name="Rokshar D.S."/>
            <person name="Rothfels C.J."/>
            <person name="Schneider L."/>
            <person name="Shu S."/>
            <person name="Stevenson D.W."/>
            <person name="Thummler F."/>
            <person name="Tillich M."/>
            <person name="Villarreal Aguilar J.C."/>
            <person name="Widiez T."/>
            <person name="Wong G.K."/>
            <person name="Wymore A."/>
            <person name="Zhang Y."/>
            <person name="Zimmer A.D."/>
            <person name="Quatrano R.S."/>
            <person name="Mayer K.F.X."/>
            <person name="Goodstein D."/>
            <person name="Casacuberta J.M."/>
            <person name="Vandepoele K."/>
            <person name="Reski R."/>
            <person name="Cuming A.C."/>
            <person name="Tuskan G.A."/>
            <person name="Maumus F."/>
            <person name="Salse J."/>
            <person name="Schmutz J."/>
            <person name="Rensing S.A."/>
        </authorList>
    </citation>
    <scope>NUCLEOTIDE SEQUENCE [LARGE SCALE GENOMIC DNA]</scope>
    <source>
        <strain evidence="15 16">cv. Gransden 2004</strain>
    </source>
</reference>
<keyword evidence="16" id="KW-1185">Reference proteome</keyword>
<evidence type="ECO:0000256" key="4">
    <source>
        <dbReference type="ARBA" id="ARBA00022475"/>
    </source>
</evidence>
<sequence>MAKSVYYLGQLSMEEDADPCGSGCKGVVCSKTHSVTNLHLSSANLSWGIPTAIGGLQELISVDLLENPKLTSTIPRQIGQLRRLTHLKLSGCNFHGKVPEEIYNLNNLEYLDLSNNPQLLQCENAQDLITLRRQQSLTVSRRRLLHHRTLLQVNGRTPLPLFYTYIALAVVGLVIIVTFTFCFCRWLSVRRTRHADTYMMTPIAPSMPK</sequence>
<name>A0A2K1L7T9_PHYPA</name>
<dbReference type="Gene3D" id="3.80.10.10">
    <property type="entry name" value="Ribonuclease Inhibitor"/>
    <property type="match status" value="1"/>
</dbReference>
<evidence type="ECO:0000256" key="12">
    <source>
        <dbReference type="ARBA" id="ARBA00037847"/>
    </source>
</evidence>
<reference evidence="14 16" key="1">
    <citation type="journal article" date="2008" name="Science">
        <title>The Physcomitrella genome reveals evolutionary insights into the conquest of land by plants.</title>
        <authorList>
            <person name="Rensing S."/>
            <person name="Lang D."/>
            <person name="Zimmer A."/>
            <person name="Terry A."/>
            <person name="Salamov A."/>
            <person name="Shapiro H."/>
            <person name="Nishiyama T."/>
            <person name="Perroud P.-F."/>
            <person name="Lindquist E."/>
            <person name="Kamisugi Y."/>
            <person name="Tanahashi T."/>
            <person name="Sakakibara K."/>
            <person name="Fujita T."/>
            <person name="Oishi K."/>
            <person name="Shin-I T."/>
            <person name="Kuroki Y."/>
            <person name="Toyoda A."/>
            <person name="Suzuki Y."/>
            <person name="Hashimoto A."/>
            <person name="Yamaguchi K."/>
            <person name="Sugano A."/>
            <person name="Kohara Y."/>
            <person name="Fujiyama A."/>
            <person name="Anterola A."/>
            <person name="Aoki S."/>
            <person name="Ashton N."/>
            <person name="Barbazuk W.B."/>
            <person name="Barker E."/>
            <person name="Bennetzen J."/>
            <person name="Bezanilla M."/>
            <person name="Blankenship R."/>
            <person name="Cho S.H."/>
            <person name="Dutcher S."/>
            <person name="Estelle M."/>
            <person name="Fawcett J.A."/>
            <person name="Gundlach H."/>
            <person name="Hanada K."/>
            <person name="Heyl A."/>
            <person name="Hicks K.A."/>
            <person name="Hugh J."/>
            <person name="Lohr M."/>
            <person name="Mayer K."/>
            <person name="Melkozernov A."/>
            <person name="Murata T."/>
            <person name="Nelson D."/>
            <person name="Pils B."/>
            <person name="Prigge M."/>
            <person name="Reiss B."/>
            <person name="Renner T."/>
            <person name="Rombauts S."/>
            <person name="Rushton P."/>
            <person name="Sanderfoot A."/>
            <person name="Schween G."/>
            <person name="Shiu S.-H."/>
            <person name="Stueber K."/>
            <person name="Theodoulou F.L."/>
            <person name="Tu H."/>
            <person name="Van de Peer Y."/>
            <person name="Verrier P.J."/>
            <person name="Waters E."/>
            <person name="Wood A."/>
            <person name="Yang L."/>
            <person name="Cove D."/>
            <person name="Cuming A."/>
            <person name="Hasebe M."/>
            <person name="Lucas S."/>
            <person name="Mishler D.B."/>
            <person name="Reski R."/>
            <person name="Grigoriev I."/>
            <person name="Quatrano R.S."/>
            <person name="Boore J.L."/>
        </authorList>
    </citation>
    <scope>NUCLEOTIDE SEQUENCE [LARGE SCALE GENOMIC DNA]</scope>
    <source>
        <strain evidence="15 16">cv. Gransden 2004</strain>
    </source>
</reference>
<dbReference type="Proteomes" id="UP000006727">
    <property type="component" value="Chromosome 1"/>
</dbReference>
<evidence type="ECO:0000256" key="6">
    <source>
        <dbReference type="ARBA" id="ARBA00022692"/>
    </source>
</evidence>
<evidence type="ECO:0000256" key="3">
    <source>
        <dbReference type="ARBA" id="ARBA00009592"/>
    </source>
</evidence>
<evidence type="ECO:0000256" key="1">
    <source>
        <dbReference type="ARBA" id="ARBA00004236"/>
    </source>
</evidence>
<dbReference type="InterPro" id="IPR001611">
    <property type="entry name" value="Leu-rich_rpt"/>
</dbReference>
<keyword evidence="10" id="KW-0675">Receptor</keyword>
<comment type="similarity">
    <text evidence="3">Belongs to the RLP family.</text>
</comment>
<evidence type="ECO:0000313" key="15">
    <source>
        <dbReference type="EnsemblPlants" id="Pp3c1_11050V3.1"/>
    </source>
</evidence>
<evidence type="ECO:0000256" key="2">
    <source>
        <dbReference type="ARBA" id="ARBA00004479"/>
    </source>
</evidence>
<dbReference type="EnsemblPlants" id="Pp3c1_11050V3.1">
    <property type="protein sequence ID" value="Pp3c1_11050V3.1"/>
    <property type="gene ID" value="Pp3c1_11050"/>
</dbReference>